<dbReference type="InterPro" id="IPR046675">
    <property type="entry name" value="DUF6545"/>
</dbReference>
<dbReference type="NCBIfam" id="NF042915">
    <property type="entry name" value="MAB_1171c_fam"/>
    <property type="match status" value="1"/>
</dbReference>
<dbReference type="Proteomes" id="UP000005940">
    <property type="component" value="Chromosome"/>
</dbReference>
<evidence type="ECO:0000313" key="2">
    <source>
        <dbReference type="EMBL" id="QKM66940.1"/>
    </source>
</evidence>
<name>I2N840_STRT9</name>
<keyword evidence="3" id="KW-1185">Reference proteome</keyword>
<reference evidence="2 3" key="1">
    <citation type="journal article" date="2012" name="J. Bacteriol.">
        <title>Draft genome of Streptomyces tsukubaensis NRRL 18488, the producer of the clinically important immunosuppressant tacrolimus (FK506).</title>
        <authorList>
            <person name="Barreiro C."/>
            <person name="Prieto C."/>
            <person name="Sola-Landa A."/>
            <person name="Solera E."/>
            <person name="Martinez-Castro M."/>
            <person name="Perez-Redondo R."/>
            <person name="Garcia-Estrada C."/>
            <person name="Aparicio J.F."/>
            <person name="Fernandez-Martinez L.T."/>
            <person name="Santos-Aberturas J."/>
            <person name="Salehi-Najafabadi Z."/>
            <person name="Rodriguez-Garcia A."/>
            <person name="Tauch A."/>
            <person name="Martin J.F."/>
        </authorList>
    </citation>
    <scope>NUCLEOTIDE SEQUENCE [LARGE SCALE GENOMIC DNA]</scope>
    <source>
        <strain evidence="3">DSM 42081 / NBRC 108919 / NRRL 18488 / 9993</strain>
    </source>
</reference>
<protein>
    <recommendedName>
        <fullName evidence="1">DUF6545 domain-containing protein</fullName>
    </recommendedName>
</protein>
<proteinExistence type="predicted"/>
<accession>I2N840</accession>
<dbReference type="EMBL" id="CP029159">
    <property type="protein sequence ID" value="QKM66940.1"/>
    <property type="molecule type" value="Genomic_DNA"/>
</dbReference>
<evidence type="ECO:0000313" key="3">
    <source>
        <dbReference type="Proteomes" id="UP000005940"/>
    </source>
</evidence>
<dbReference type="AlphaFoldDB" id="I2N840"/>
<dbReference type="InterPro" id="IPR050039">
    <property type="entry name" value="MAB_1171c-like"/>
</dbReference>
<organism evidence="2 3">
    <name type="scientific">Streptomyces tsukubensis (strain DSM 42081 / NBRC 108919 / NRRL 18488 / 9993)</name>
    <dbReference type="NCBI Taxonomy" id="1114943"/>
    <lineage>
        <taxon>Bacteria</taxon>
        <taxon>Bacillati</taxon>
        <taxon>Actinomycetota</taxon>
        <taxon>Actinomycetes</taxon>
        <taxon>Kitasatosporales</taxon>
        <taxon>Streptomycetaceae</taxon>
        <taxon>Streptomyces</taxon>
    </lineage>
</organism>
<gene>
    <name evidence="2" type="ORF">STSU_006875</name>
</gene>
<dbReference type="RefSeq" id="WP_006345940.1">
    <property type="nucleotide sequence ID" value="NZ_CP029159.1"/>
</dbReference>
<feature type="domain" description="DUF6545" evidence="1">
    <location>
        <begin position="246"/>
        <end position="356"/>
    </location>
</feature>
<dbReference type="Pfam" id="PF20182">
    <property type="entry name" value="DUF6545"/>
    <property type="match status" value="1"/>
</dbReference>
<evidence type="ECO:0000259" key="1">
    <source>
        <dbReference type="Pfam" id="PF20182"/>
    </source>
</evidence>
<sequence>MTAGIAYAIPAGVLLATTLIKLAALVRNPRDVFLRSICAVLAVAFLVFATAAPPVLRVINDLSGIPNLAAPLVYCVLTAFSGSSIVLLIYWRDGDTDSTRRSTRLCLGAYGVVVVALWVLFILGDAPVERLRDLDTYYASTPFIREMILLYLLAHTIAAVTMTLLCWRWSRQVRGALRASLLTVAAGSVLAFGYDILKVIAIVARWTGANFDWLSTDAAFAIAAVSAVLTGVGFLIPTVSQGAMSRWRTGRHYHALRPLWTELRPEIPPTSAAPLPWWSSTDLRLLQRERDIHDALLRLAPHCDRTTAQRAYQSALEAGRSPAASCLEADAAVITAAIVAKTRTAPPLAPPDRWTVKSADTAIGLIRLSLVLRHSPLVAQAQQKGPSPRRTKEPSP</sequence>